<feature type="compositionally biased region" description="Low complexity" evidence="6">
    <location>
        <begin position="94"/>
        <end position="107"/>
    </location>
</feature>
<dbReference type="AlphaFoldDB" id="A0A401PQ38"/>
<dbReference type="GO" id="GO:0006355">
    <property type="term" value="P:regulation of DNA-templated transcription"/>
    <property type="evidence" value="ECO:0007669"/>
    <property type="project" value="InterPro"/>
</dbReference>
<keyword evidence="3" id="KW-0804">Transcription</keyword>
<name>A0A401PQ38_SCYTO</name>
<comment type="similarity">
    <text evidence="5">Belongs to the vestigial family.</text>
</comment>
<gene>
    <name evidence="7" type="ORF">scyTo_0017316</name>
</gene>
<evidence type="ECO:0000256" key="5">
    <source>
        <dbReference type="ARBA" id="ARBA00025784"/>
    </source>
</evidence>
<dbReference type="OMA" id="XSSALSS"/>
<dbReference type="EMBL" id="BFAA01011155">
    <property type="protein sequence ID" value="GCB75240.1"/>
    <property type="molecule type" value="Genomic_DNA"/>
</dbReference>
<dbReference type="PANTHER" id="PTHR15950:SF16">
    <property type="entry name" value="TRANSCRIPTION COFACTOR VESTIGIAL-LIKE PROTEIN 3"/>
    <property type="match status" value="1"/>
</dbReference>
<accession>A0A401PQ38</accession>
<dbReference type="GO" id="GO:0005634">
    <property type="term" value="C:nucleus"/>
    <property type="evidence" value="ECO:0007669"/>
    <property type="project" value="UniProtKB-SubCell"/>
</dbReference>
<reference evidence="7 8" key="1">
    <citation type="journal article" date="2018" name="Nat. Ecol. Evol.">
        <title>Shark genomes provide insights into elasmobranch evolution and the origin of vertebrates.</title>
        <authorList>
            <person name="Hara Y"/>
            <person name="Yamaguchi K"/>
            <person name="Onimaru K"/>
            <person name="Kadota M"/>
            <person name="Koyanagi M"/>
            <person name="Keeley SD"/>
            <person name="Tatsumi K"/>
            <person name="Tanaka K"/>
            <person name="Motone F"/>
            <person name="Kageyama Y"/>
            <person name="Nozu R"/>
            <person name="Adachi N"/>
            <person name="Nishimura O"/>
            <person name="Nakagawa R"/>
            <person name="Tanegashima C"/>
            <person name="Kiyatake I"/>
            <person name="Matsumoto R"/>
            <person name="Murakumo K"/>
            <person name="Nishida K"/>
            <person name="Terakita A"/>
            <person name="Kuratani S"/>
            <person name="Sato K"/>
            <person name="Hyodo S Kuraku.S."/>
        </authorList>
    </citation>
    <scope>NUCLEOTIDE SEQUENCE [LARGE SCALE GENOMIC DNA]</scope>
</reference>
<evidence type="ECO:0000256" key="2">
    <source>
        <dbReference type="ARBA" id="ARBA00023015"/>
    </source>
</evidence>
<dbReference type="OrthoDB" id="10069705at2759"/>
<evidence type="ECO:0000313" key="8">
    <source>
        <dbReference type="Proteomes" id="UP000288216"/>
    </source>
</evidence>
<evidence type="ECO:0000313" key="7">
    <source>
        <dbReference type="EMBL" id="GCB75240.1"/>
    </source>
</evidence>
<protein>
    <recommendedName>
        <fullName evidence="9">Transcription cofactor vestigial-like protein 3</fullName>
    </recommendedName>
</protein>
<feature type="region of interest" description="Disordered" evidence="6">
    <location>
        <begin position="89"/>
        <end position="120"/>
    </location>
</feature>
<evidence type="ECO:0000256" key="6">
    <source>
        <dbReference type="SAM" id="MobiDB-lite"/>
    </source>
</evidence>
<dbReference type="Pfam" id="PF07545">
    <property type="entry name" value="Vg_Tdu"/>
    <property type="match status" value="1"/>
</dbReference>
<comment type="caution">
    <text evidence="7">The sequence shown here is derived from an EMBL/GenBank/DDBJ whole genome shotgun (WGS) entry which is preliminary data.</text>
</comment>
<dbReference type="PANTHER" id="PTHR15950">
    <property type="entry name" value="TRANSCRIPTION COFACTOR VESTIGIAL-LIKE PROTEIN"/>
    <property type="match status" value="1"/>
</dbReference>
<comment type="subcellular location">
    <subcellularLocation>
        <location evidence="1">Nucleus</location>
    </subcellularLocation>
</comment>
<proteinExistence type="inferred from homology"/>
<organism evidence="7 8">
    <name type="scientific">Scyliorhinus torazame</name>
    <name type="common">Cloudy catshark</name>
    <name type="synonym">Catulus torazame</name>
    <dbReference type="NCBI Taxonomy" id="75743"/>
    <lineage>
        <taxon>Eukaryota</taxon>
        <taxon>Metazoa</taxon>
        <taxon>Chordata</taxon>
        <taxon>Craniata</taxon>
        <taxon>Vertebrata</taxon>
        <taxon>Chondrichthyes</taxon>
        <taxon>Elasmobranchii</taxon>
        <taxon>Galeomorphii</taxon>
        <taxon>Galeoidea</taxon>
        <taxon>Carcharhiniformes</taxon>
        <taxon>Scyliorhinidae</taxon>
        <taxon>Scyliorhinus</taxon>
    </lineage>
</organism>
<evidence type="ECO:0000256" key="1">
    <source>
        <dbReference type="ARBA" id="ARBA00004123"/>
    </source>
</evidence>
<keyword evidence="8" id="KW-1185">Reference proteome</keyword>
<dbReference type="Proteomes" id="UP000288216">
    <property type="component" value="Unassembled WGS sequence"/>
</dbReference>
<keyword evidence="2" id="KW-0805">Transcription regulation</keyword>
<evidence type="ECO:0000256" key="4">
    <source>
        <dbReference type="ARBA" id="ARBA00023242"/>
    </source>
</evidence>
<evidence type="ECO:0008006" key="9">
    <source>
        <dbReference type="Google" id="ProtNLM"/>
    </source>
</evidence>
<keyword evidence="4" id="KW-0539">Nucleus</keyword>
<dbReference type="STRING" id="75743.A0A401PQ38"/>
<sequence>MYHQSYGARQYLPAAAAAYTTACYRHHHSQQQKLARFSKMENNSQSKESEKEQTPEAEYISSRCVLLTYFQGDIGAVVDEHFSRALSQSGNFHSDNPSSKPQASSSSTWKEGSPFSPTQKNSFPASFWSSTYQAPAAPALSASHPDISAASGAVFHSPDPMAWPGHGLHQASAPPSNAEPWPYTLASQGSSSYPLVHEVYPHMHHPHAHTHHHSPHLDPRYGSFLVPTVRAARITAAPGEITKTDPTAPVAGSAWTGAFHGALEMAQAVNFDTGLWTTTFDSIKRQHWAPLEFDCLHV</sequence>
<dbReference type="InterPro" id="IPR011520">
    <property type="entry name" value="Vg_fam"/>
</dbReference>
<evidence type="ECO:0000256" key="3">
    <source>
        <dbReference type="ARBA" id="ARBA00023163"/>
    </source>
</evidence>